<organism evidence="13 14">
    <name type="scientific">Cyclospora cayetanensis</name>
    <dbReference type="NCBI Taxonomy" id="88456"/>
    <lineage>
        <taxon>Eukaryota</taxon>
        <taxon>Sar</taxon>
        <taxon>Alveolata</taxon>
        <taxon>Apicomplexa</taxon>
        <taxon>Conoidasida</taxon>
        <taxon>Coccidia</taxon>
        <taxon>Eucoccidiorida</taxon>
        <taxon>Eimeriorina</taxon>
        <taxon>Eimeriidae</taxon>
        <taxon>Cyclospora</taxon>
    </lineage>
</organism>
<dbReference type="Pfam" id="PF00076">
    <property type="entry name" value="RRM_1"/>
    <property type="match status" value="2"/>
</dbReference>
<dbReference type="PANTHER" id="PTHR10501">
    <property type="entry name" value="U1 SMALL NUCLEAR RIBONUCLEOPROTEIN A/U2 SMALL NUCLEAR RIBONUCLEOPROTEIN B"/>
    <property type="match status" value="1"/>
</dbReference>
<feature type="region of interest" description="Disordered" evidence="11">
    <location>
        <begin position="75"/>
        <end position="128"/>
    </location>
</feature>
<dbReference type="InterPro" id="IPR035979">
    <property type="entry name" value="RBD_domain_sf"/>
</dbReference>
<proteinExistence type="inferred from homology"/>
<reference evidence="13 14" key="1">
    <citation type="journal article" date="2016" name="BMC Genomics">
        <title>Comparative genomics reveals Cyclospora cayetanensis possesses coccidia-like metabolism and invasion components but unique surface antigens.</title>
        <authorList>
            <person name="Liu S."/>
            <person name="Wang L."/>
            <person name="Zheng H."/>
            <person name="Xu Z."/>
            <person name="Roellig D.M."/>
            <person name="Li N."/>
            <person name="Frace M.A."/>
            <person name="Tang K."/>
            <person name="Arrowood M.J."/>
            <person name="Moss D.M."/>
            <person name="Zhang L."/>
            <person name="Feng Y."/>
            <person name="Xiao L."/>
        </authorList>
    </citation>
    <scope>NUCLEOTIDE SEQUENCE [LARGE SCALE GENOMIC DNA]</scope>
    <source>
        <strain evidence="13 14">CHN_HEN01</strain>
    </source>
</reference>
<evidence type="ECO:0000256" key="4">
    <source>
        <dbReference type="ARBA" id="ARBA00022728"/>
    </source>
</evidence>
<keyword evidence="5" id="KW-0677">Repeat</keyword>
<dbReference type="Pfam" id="PF09778">
    <property type="entry name" value="Guanylate_cyc_2"/>
    <property type="match status" value="1"/>
</dbReference>
<evidence type="ECO:0000256" key="8">
    <source>
        <dbReference type="ARBA" id="ARBA00023242"/>
    </source>
</evidence>
<keyword evidence="9 13" id="KW-0687">Ribonucleoprotein</keyword>
<dbReference type="FunFam" id="3.30.70.330:FF:000029">
    <property type="entry name" value="U2 small nuclear ribonucleoprotein B"/>
    <property type="match status" value="1"/>
</dbReference>
<keyword evidence="8" id="KW-0539">Nucleus</keyword>
<evidence type="ECO:0000313" key="13">
    <source>
        <dbReference type="EMBL" id="OEH78909.1"/>
    </source>
</evidence>
<dbReference type="InterPro" id="IPR000504">
    <property type="entry name" value="RRM_dom"/>
</dbReference>
<evidence type="ECO:0000256" key="3">
    <source>
        <dbReference type="ARBA" id="ARBA00022664"/>
    </source>
</evidence>
<protein>
    <submittedName>
        <fullName evidence="13">Small nuclear ribonucleoprotein</fullName>
    </submittedName>
</protein>
<evidence type="ECO:0000256" key="6">
    <source>
        <dbReference type="ARBA" id="ARBA00022884"/>
    </source>
</evidence>
<evidence type="ECO:0000256" key="9">
    <source>
        <dbReference type="ARBA" id="ARBA00023274"/>
    </source>
</evidence>
<evidence type="ECO:0000259" key="12">
    <source>
        <dbReference type="PROSITE" id="PS50102"/>
    </source>
</evidence>
<dbReference type="VEuPathDB" id="ToxoDB:cyc_04744"/>
<dbReference type="VEuPathDB" id="ToxoDB:LOC113147060"/>
<evidence type="ECO:0000256" key="5">
    <source>
        <dbReference type="ARBA" id="ARBA00022737"/>
    </source>
</evidence>
<sequence>MGGVWLRGPKLWASNKPVEPVICFCTEIRWIRQQGEMDCGLACTQMILRTLDELGDCPQPSFLLTDLRENMPSKPQVFESHSEDSGATTGVYADSGRGLSSRRIPRKRERLIRRTEGSQEGRLPNSPKSFKVLGSTGSHGSSTVESVDALPIEYYCMRADATEAKLGSELANRGHCKCLNEVLQEAGRERSRSQKGGNGFLKQCSLEKGFFSGTLKSALRPVSEQKARELLRRAAHGGWTVELLLLLQHLPCGIATSFTGFNPKHADKSIAALFMYSNMVICLYADCLRVQPFYKSFASAHNAFDEEAQRVASQFRQARRLGLQVVTGRISRASLAWEVLNGRMAIVLVDGGRLVAPDPHEVPPQQYDGHFVVVCGVSLALAATVLGTQQHQEAASCEMEAKPLDETLKSNLFVASEDPKRISPVSLTSARNAFVDGVRACQVKAFLLKDPQCPQASWITPERLDICRDTDGTDNDLIVVQMPERLQKAWVMPAPSESSQWSEYTASPYVADLLGASFIEARNAATVNAGWLSAKLSCAAAFAKTARSPELHELLLDYLPPQPNSVRCPGRNDLHLFPQETATFSADTDAEYRELCDGPLALSARNYIWSVAARVLEKVSSVIPITCFLSVVFFSVAECLGEPLQLPAAFNQPLPSSALFSMAASAAPVGPRVGAPATASAVADVVPNPTLYCNNLNDRVQLSDLVACLYECCSAFGVVLDVVAGRKIRGQAFVVFSELSSATAALRALQGKEFLGKPLHIAYAKTKSDAYLKHVDQFKPRKPHAPRTAVVATQSKGTAAPSEGKFSLFVENLPEKASKASLEILFSQYRGYADTRLVEGRGVAFVDFTSQPFAEVALQGLQGFKLTPRHPLRISHVDR</sequence>
<dbReference type="AlphaFoldDB" id="A0A1D3D632"/>
<keyword evidence="4" id="KW-0747">Spliceosome</keyword>
<accession>A0A1D3D632</accession>
<comment type="similarity">
    <text evidence="2">Belongs to the RRM U1 A/B'' family.</text>
</comment>
<dbReference type="InParanoid" id="A0A1D3D632"/>
<dbReference type="GO" id="GO:0005681">
    <property type="term" value="C:spliceosomal complex"/>
    <property type="evidence" value="ECO:0007669"/>
    <property type="project" value="UniProtKB-KW"/>
</dbReference>
<evidence type="ECO:0000256" key="7">
    <source>
        <dbReference type="ARBA" id="ARBA00023187"/>
    </source>
</evidence>
<dbReference type="GO" id="GO:0008380">
    <property type="term" value="P:RNA splicing"/>
    <property type="evidence" value="ECO:0007669"/>
    <property type="project" value="UniProtKB-KW"/>
</dbReference>
<evidence type="ECO:0000256" key="2">
    <source>
        <dbReference type="ARBA" id="ARBA00007243"/>
    </source>
</evidence>
<keyword evidence="3" id="KW-0507">mRNA processing</keyword>
<keyword evidence="6 10" id="KW-0694">RNA-binding</keyword>
<dbReference type="Proteomes" id="UP000095192">
    <property type="component" value="Unassembled WGS sequence"/>
</dbReference>
<dbReference type="SUPFAM" id="SSF54928">
    <property type="entry name" value="RNA-binding domain, RBD"/>
    <property type="match status" value="1"/>
</dbReference>
<dbReference type="Gene3D" id="3.30.70.330">
    <property type="match status" value="2"/>
</dbReference>
<dbReference type="VEuPathDB" id="ToxoDB:LOC34621230"/>
<dbReference type="SMART" id="SM00360">
    <property type="entry name" value="RRM"/>
    <property type="match status" value="2"/>
</dbReference>
<dbReference type="GO" id="GO:0003723">
    <property type="term" value="F:RNA binding"/>
    <property type="evidence" value="ECO:0007669"/>
    <property type="project" value="UniProtKB-UniRule"/>
</dbReference>
<dbReference type="EMBL" id="JROU02000581">
    <property type="protein sequence ID" value="OEH78909.1"/>
    <property type="molecule type" value="Genomic_DNA"/>
</dbReference>
<keyword evidence="7" id="KW-0508">mRNA splicing</keyword>
<feature type="domain" description="RRM" evidence="12">
    <location>
        <begin position="689"/>
        <end position="766"/>
    </location>
</feature>
<dbReference type="CDD" id="cd12246">
    <property type="entry name" value="RRM1_U1A_like"/>
    <property type="match status" value="1"/>
</dbReference>
<comment type="subcellular location">
    <subcellularLocation>
        <location evidence="1">Nucleus</location>
    </subcellularLocation>
</comment>
<dbReference type="InterPro" id="IPR018616">
    <property type="entry name" value="GUCD1"/>
</dbReference>
<gene>
    <name evidence="13" type="ORF">cyc_04744</name>
</gene>
<evidence type="ECO:0000256" key="10">
    <source>
        <dbReference type="PROSITE-ProRule" id="PRU00176"/>
    </source>
</evidence>
<dbReference type="GO" id="GO:0030532">
    <property type="term" value="C:small nuclear ribonucleoprotein complex"/>
    <property type="evidence" value="ECO:0007669"/>
    <property type="project" value="UniProtKB-ARBA"/>
</dbReference>
<evidence type="ECO:0000256" key="1">
    <source>
        <dbReference type="ARBA" id="ARBA00004123"/>
    </source>
</evidence>
<dbReference type="PROSITE" id="PS50102">
    <property type="entry name" value="RRM"/>
    <property type="match status" value="2"/>
</dbReference>
<feature type="domain" description="RRM" evidence="12">
    <location>
        <begin position="806"/>
        <end position="879"/>
    </location>
</feature>
<dbReference type="FunFam" id="3.30.70.330:FF:000039">
    <property type="entry name" value="U1 small nuclear ribonucleoprotein A"/>
    <property type="match status" value="1"/>
</dbReference>
<evidence type="ECO:0000256" key="11">
    <source>
        <dbReference type="SAM" id="MobiDB-lite"/>
    </source>
</evidence>
<evidence type="ECO:0000313" key="14">
    <source>
        <dbReference type="Proteomes" id="UP000095192"/>
    </source>
</evidence>
<dbReference type="CDD" id="cd12247">
    <property type="entry name" value="RRM2_U1A_like"/>
    <property type="match status" value="1"/>
</dbReference>
<dbReference type="InterPro" id="IPR012677">
    <property type="entry name" value="Nucleotide-bd_a/b_plait_sf"/>
</dbReference>
<comment type="caution">
    <text evidence="13">The sequence shown here is derived from an EMBL/GenBank/DDBJ whole genome shotgun (WGS) entry which is preliminary data.</text>
</comment>
<dbReference type="GO" id="GO:0006397">
    <property type="term" value="P:mRNA processing"/>
    <property type="evidence" value="ECO:0007669"/>
    <property type="project" value="UniProtKB-KW"/>
</dbReference>
<name>A0A1D3D632_9EIME</name>
<keyword evidence="14" id="KW-1185">Reference proteome</keyword>